<protein>
    <recommendedName>
        <fullName evidence="2">N-terminal Ras-GEF domain-containing protein</fullName>
    </recommendedName>
</protein>
<dbReference type="PROSITE" id="PS50212">
    <property type="entry name" value="RASGEF_NTER"/>
    <property type="match status" value="1"/>
</dbReference>
<keyword evidence="4" id="KW-1185">Reference proteome</keyword>
<dbReference type="GO" id="GO:0005085">
    <property type="term" value="F:guanyl-nucleotide exchange factor activity"/>
    <property type="evidence" value="ECO:0007669"/>
    <property type="project" value="UniProtKB-KW"/>
</dbReference>
<dbReference type="AlphaFoldDB" id="A0A8C8B7J1"/>
<sequence length="198" mass="23099">MKCFTYKCVHDFAFCVATQGWCFRKGNHRSLSRIWLLSDFCDLLLSQICRLAEHTFSQCETRRIRTIKAGTLEKLVETLLRPFDDNDFTYISIVLSTYRAFTATKEVLELFERAITSILQTWLDQCSEDFRDPPDYLCLIKLLDYLKKNIPGSDLEKRAQNLLEEFRRQEVENNSKLPLPSACLYTSHVVELKHTAGL</sequence>
<dbReference type="PANTHER" id="PTHR46793">
    <property type="entry name" value="1700018F24RIK PROTEIN-RELATED-RELATED"/>
    <property type="match status" value="1"/>
</dbReference>
<reference evidence="3" key="2">
    <citation type="submission" date="2025-09" db="UniProtKB">
        <authorList>
            <consortium name="Ensembl"/>
        </authorList>
    </citation>
    <scope>IDENTIFICATION</scope>
</reference>
<dbReference type="Gene3D" id="1.20.870.10">
    <property type="entry name" value="Son of sevenless (SoS) protein Chain: S domain 1"/>
    <property type="match status" value="1"/>
</dbReference>
<dbReference type="CDD" id="cd06224">
    <property type="entry name" value="REM"/>
    <property type="match status" value="1"/>
</dbReference>
<organism evidence="3 4">
    <name type="scientific">Otus sunia</name>
    <name type="common">Oriental scops-owl</name>
    <dbReference type="NCBI Taxonomy" id="257818"/>
    <lineage>
        <taxon>Eukaryota</taxon>
        <taxon>Metazoa</taxon>
        <taxon>Chordata</taxon>
        <taxon>Craniata</taxon>
        <taxon>Vertebrata</taxon>
        <taxon>Euteleostomi</taxon>
        <taxon>Archelosauria</taxon>
        <taxon>Archosauria</taxon>
        <taxon>Dinosauria</taxon>
        <taxon>Saurischia</taxon>
        <taxon>Theropoda</taxon>
        <taxon>Coelurosauria</taxon>
        <taxon>Aves</taxon>
        <taxon>Neognathae</taxon>
        <taxon>Neoaves</taxon>
        <taxon>Telluraves</taxon>
        <taxon>Strigiformes</taxon>
        <taxon>Strigidae</taxon>
        <taxon>Otus</taxon>
    </lineage>
</organism>
<dbReference type="Ensembl" id="ENSOSUT00000016680.1">
    <property type="protein sequence ID" value="ENSOSUP00000016127.1"/>
    <property type="gene ID" value="ENSOSUG00000011525.1"/>
</dbReference>
<dbReference type="SMART" id="SM00229">
    <property type="entry name" value="RasGEFN"/>
    <property type="match status" value="1"/>
</dbReference>
<evidence type="ECO:0000256" key="1">
    <source>
        <dbReference type="PROSITE-ProRule" id="PRU00135"/>
    </source>
</evidence>
<feature type="domain" description="N-terminal Ras-GEF" evidence="2">
    <location>
        <begin position="63"/>
        <end position="167"/>
    </location>
</feature>
<keyword evidence="1" id="KW-0344">Guanine-nucleotide releasing factor</keyword>
<name>A0A8C8B7J1_9STRI</name>
<evidence type="ECO:0000313" key="3">
    <source>
        <dbReference type="Ensembl" id="ENSOSUP00000016127.1"/>
    </source>
</evidence>
<evidence type="ECO:0000259" key="2">
    <source>
        <dbReference type="PROSITE" id="PS50212"/>
    </source>
</evidence>
<dbReference type="Proteomes" id="UP000694552">
    <property type="component" value="Unplaced"/>
</dbReference>
<dbReference type="Pfam" id="PF00618">
    <property type="entry name" value="RasGEF_N"/>
    <property type="match status" value="1"/>
</dbReference>
<evidence type="ECO:0000313" key="4">
    <source>
        <dbReference type="Proteomes" id="UP000694552"/>
    </source>
</evidence>
<dbReference type="InterPro" id="IPR023578">
    <property type="entry name" value="Ras_GEF_dom_sf"/>
</dbReference>
<proteinExistence type="predicted"/>
<reference evidence="3" key="1">
    <citation type="submission" date="2025-08" db="UniProtKB">
        <authorList>
            <consortium name="Ensembl"/>
        </authorList>
    </citation>
    <scope>IDENTIFICATION</scope>
</reference>
<dbReference type="PANTHER" id="PTHR46793:SF3">
    <property type="entry name" value="RIKEN CDNA 4930596D02 GENE"/>
    <property type="match status" value="1"/>
</dbReference>
<dbReference type="InterPro" id="IPR000651">
    <property type="entry name" value="Ras-like_Gua-exchang_fac_N"/>
</dbReference>
<accession>A0A8C8B7J1</accession>
<dbReference type="SUPFAM" id="SSF48366">
    <property type="entry name" value="Ras GEF"/>
    <property type="match status" value="1"/>
</dbReference>